<dbReference type="EMBL" id="BMFY01000003">
    <property type="protein sequence ID" value="GGA08163.1"/>
    <property type="molecule type" value="Genomic_DNA"/>
</dbReference>
<evidence type="ECO:0000256" key="5">
    <source>
        <dbReference type="ARBA" id="ARBA00023049"/>
    </source>
</evidence>
<keyword evidence="7" id="KW-0472">Membrane</keyword>
<keyword evidence="7" id="KW-1133">Transmembrane helix</keyword>
<dbReference type="Gene3D" id="3.30.2010.10">
    <property type="entry name" value="Metalloproteases ('zincins'), catalytic domain"/>
    <property type="match status" value="1"/>
</dbReference>
<dbReference type="Proteomes" id="UP000616114">
    <property type="component" value="Unassembled WGS sequence"/>
</dbReference>
<keyword evidence="1 6" id="KW-0645">Protease</keyword>
<feature type="domain" description="Peptidase M48" evidence="8">
    <location>
        <begin position="116"/>
        <end position="195"/>
    </location>
</feature>
<evidence type="ECO:0000259" key="8">
    <source>
        <dbReference type="Pfam" id="PF01435"/>
    </source>
</evidence>
<comment type="cofactor">
    <cofactor evidence="6">
        <name>Zn(2+)</name>
        <dbReference type="ChEBI" id="CHEBI:29105"/>
    </cofactor>
    <text evidence="6">Binds 1 zinc ion per subunit.</text>
</comment>
<feature type="transmembrane region" description="Helical" evidence="7">
    <location>
        <begin position="91"/>
        <end position="113"/>
    </location>
</feature>
<organism evidence="9 10">
    <name type="scientific">Sediminivirga luteola</name>
    <dbReference type="NCBI Taxonomy" id="1774748"/>
    <lineage>
        <taxon>Bacteria</taxon>
        <taxon>Bacillati</taxon>
        <taxon>Actinomycetota</taxon>
        <taxon>Actinomycetes</taxon>
        <taxon>Micrococcales</taxon>
        <taxon>Brevibacteriaceae</taxon>
        <taxon>Sediminivirga</taxon>
    </lineage>
</organism>
<protein>
    <recommendedName>
        <fullName evidence="8">Peptidase M48 domain-containing protein</fullName>
    </recommendedName>
</protein>
<gene>
    <name evidence="9" type="ORF">GCM10011333_08750</name>
</gene>
<keyword evidence="3 6" id="KW-0378">Hydrolase</keyword>
<dbReference type="Pfam" id="PF01435">
    <property type="entry name" value="Peptidase_M48"/>
    <property type="match status" value="1"/>
</dbReference>
<reference evidence="9" key="2">
    <citation type="submission" date="2020-09" db="EMBL/GenBank/DDBJ databases">
        <authorList>
            <person name="Sun Q."/>
            <person name="Zhou Y."/>
        </authorList>
    </citation>
    <scope>NUCLEOTIDE SEQUENCE</scope>
    <source>
        <strain evidence="9">CGMCC 1.12785</strain>
    </source>
</reference>
<keyword evidence="2" id="KW-0479">Metal-binding</keyword>
<sequence>MLVIGGLLAVLALLLAWPVPLALHRRRRTTSDPLAYLVLWQSIGLSGGLALIGAVIVYALAPLGGNLPAAVLALRDHRALIDGGTMPALRLILLVLGLLYLAHLCLMLAYSAFRAQQQRRRHRALLTVLTTPDADDPHTRILPTSAPVAYCLPSGGTPTTVLSTGLVSLLNEAERRAVVEHETAHLRLRHDVLMLPFLAWRKASPGFFAPKAALASVRELIEIMADDAARRRVPCEDLRSAIEKTAAGEDGGLRPDVRYRLQRLSAPLPQVSLRTRTTLIAAAVGLFLVPTVMVLGSGLYL</sequence>
<evidence type="ECO:0000313" key="10">
    <source>
        <dbReference type="Proteomes" id="UP000616114"/>
    </source>
</evidence>
<evidence type="ECO:0000256" key="7">
    <source>
        <dbReference type="SAM" id="Phobius"/>
    </source>
</evidence>
<comment type="caution">
    <text evidence="9">The sequence shown here is derived from an EMBL/GenBank/DDBJ whole genome shotgun (WGS) entry which is preliminary data.</text>
</comment>
<keyword evidence="5 6" id="KW-0482">Metalloprotease</keyword>
<evidence type="ECO:0000256" key="4">
    <source>
        <dbReference type="ARBA" id="ARBA00022833"/>
    </source>
</evidence>
<dbReference type="RefSeq" id="WP_188549706.1">
    <property type="nucleotide sequence ID" value="NZ_BMFY01000003.1"/>
</dbReference>
<keyword evidence="7" id="KW-0812">Transmembrane</keyword>
<comment type="similarity">
    <text evidence="6">Belongs to the peptidase M48 family.</text>
</comment>
<name>A0A8J2TWF4_9MICO</name>
<dbReference type="GO" id="GO:0006508">
    <property type="term" value="P:proteolysis"/>
    <property type="evidence" value="ECO:0007669"/>
    <property type="project" value="UniProtKB-KW"/>
</dbReference>
<evidence type="ECO:0000256" key="6">
    <source>
        <dbReference type="RuleBase" id="RU003983"/>
    </source>
</evidence>
<evidence type="ECO:0000256" key="2">
    <source>
        <dbReference type="ARBA" id="ARBA00022723"/>
    </source>
</evidence>
<proteinExistence type="inferred from homology"/>
<dbReference type="GO" id="GO:0004222">
    <property type="term" value="F:metalloendopeptidase activity"/>
    <property type="evidence" value="ECO:0007669"/>
    <property type="project" value="InterPro"/>
</dbReference>
<accession>A0A8J2TWF4</accession>
<dbReference type="AlphaFoldDB" id="A0A8J2TWF4"/>
<keyword evidence="4 6" id="KW-0862">Zinc</keyword>
<evidence type="ECO:0000313" key="9">
    <source>
        <dbReference type="EMBL" id="GGA08163.1"/>
    </source>
</evidence>
<reference evidence="9" key="1">
    <citation type="journal article" date="2014" name="Int. J. Syst. Evol. Microbiol.">
        <title>Complete genome sequence of Corynebacterium casei LMG S-19264T (=DSM 44701T), isolated from a smear-ripened cheese.</title>
        <authorList>
            <consortium name="US DOE Joint Genome Institute (JGI-PGF)"/>
            <person name="Walter F."/>
            <person name="Albersmeier A."/>
            <person name="Kalinowski J."/>
            <person name="Ruckert C."/>
        </authorList>
    </citation>
    <scope>NUCLEOTIDE SEQUENCE</scope>
    <source>
        <strain evidence="9">CGMCC 1.12785</strain>
    </source>
</reference>
<feature type="transmembrane region" description="Helical" evidence="7">
    <location>
        <begin position="6"/>
        <end position="23"/>
    </location>
</feature>
<evidence type="ECO:0000256" key="3">
    <source>
        <dbReference type="ARBA" id="ARBA00022801"/>
    </source>
</evidence>
<dbReference type="CDD" id="cd07326">
    <property type="entry name" value="M56_BlaR1_MecR1_like"/>
    <property type="match status" value="1"/>
</dbReference>
<feature type="transmembrane region" description="Helical" evidence="7">
    <location>
        <begin position="279"/>
        <end position="300"/>
    </location>
</feature>
<keyword evidence="10" id="KW-1185">Reference proteome</keyword>
<evidence type="ECO:0000256" key="1">
    <source>
        <dbReference type="ARBA" id="ARBA00022670"/>
    </source>
</evidence>
<dbReference type="GO" id="GO:0046872">
    <property type="term" value="F:metal ion binding"/>
    <property type="evidence" value="ECO:0007669"/>
    <property type="project" value="UniProtKB-KW"/>
</dbReference>
<dbReference type="InterPro" id="IPR001915">
    <property type="entry name" value="Peptidase_M48"/>
</dbReference>
<feature type="transmembrane region" description="Helical" evidence="7">
    <location>
        <begin position="35"/>
        <end position="61"/>
    </location>
</feature>